<protein>
    <submittedName>
        <fullName evidence="1">Molybdopterin converting factor small subunit</fullName>
    </submittedName>
</protein>
<sequence length="96" mass="9730">MAPATPRLVHVRLWAAARAAAGQAEATVAVEGERDPSVADVRRAVLASLPDRPDLPRVLAVCSAIVGDRPVGAGDAGSVPVPEGVDVEFLPPFAGG</sequence>
<dbReference type="RefSeq" id="WP_310300938.1">
    <property type="nucleotide sequence ID" value="NZ_BAAAPS010000008.1"/>
</dbReference>
<organism evidence="1 2">
    <name type="scientific">Nocardioides marmoribigeumensis</name>
    <dbReference type="NCBI Taxonomy" id="433649"/>
    <lineage>
        <taxon>Bacteria</taxon>
        <taxon>Bacillati</taxon>
        <taxon>Actinomycetota</taxon>
        <taxon>Actinomycetes</taxon>
        <taxon>Propionibacteriales</taxon>
        <taxon>Nocardioidaceae</taxon>
        <taxon>Nocardioides</taxon>
    </lineage>
</organism>
<proteinExistence type="predicted"/>
<keyword evidence="2" id="KW-1185">Reference proteome</keyword>
<dbReference type="SUPFAM" id="SSF54285">
    <property type="entry name" value="MoaD/ThiS"/>
    <property type="match status" value="1"/>
</dbReference>
<dbReference type="InterPro" id="IPR012675">
    <property type="entry name" value="Beta-grasp_dom_sf"/>
</dbReference>
<reference evidence="1 2" key="1">
    <citation type="submission" date="2023-07" db="EMBL/GenBank/DDBJ databases">
        <title>Sequencing the genomes of 1000 actinobacteria strains.</title>
        <authorList>
            <person name="Klenk H.-P."/>
        </authorList>
    </citation>
    <scope>NUCLEOTIDE SEQUENCE [LARGE SCALE GENOMIC DNA]</scope>
    <source>
        <strain evidence="1 2">DSM 19426</strain>
    </source>
</reference>
<accession>A0ABU2BTT6</accession>
<dbReference type="EMBL" id="JAVDYG010000001">
    <property type="protein sequence ID" value="MDR7362035.1"/>
    <property type="molecule type" value="Genomic_DNA"/>
</dbReference>
<dbReference type="InterPro" id="IPR016155">
    <property type="entry name" value="Mopterin_synth/thiamin_S_b"/>
</dbReference>
<dbReference type="Gene3D" id="3.10.20.30">
    <property type="match status" value="1"/>
</dbReference>
<comment type="caution">
    <text evidence="1">The sequence shown here is derived from an EMBL/GenBank/DDBJ whole genome shotgun (WGS) entry which is preliminary data.</text>
</comment>
<evidence type="ECO:0000313" key="1">
    <source>
        <dbReference type="EMBL" id="MDR7362035.1"/>
    </source>
</evidence>
<dbReference type="Proteomes" id="UP001183648">
    <property type="component" value="Unassembled WGS sequence"/>
</dbReference>
<gene>
    <name evidence="1" type="ORF">J2S63_001588</name>
</gene>
<name>A0ABU2BTT6_9ACTN</name>
<evidence type="ECO:0000313" key="2">
    <source>
        <dbReference type="Proteomes" id="UP001183648"/>
    </source>
</evidence>